<dbReference type="PANTHER" id="PTHR37066">
    <property type="entry name" value="HELICASE-ASSOCIATED"/>
    <property type="match status" value="1"/>
</dbReference>
<proteinExistence type="predicted"/>
<comment type="caution">
    <text evidence="3">The sequence shown here is derived from an EMBL/GenBank/DDBJ whole genome shotgun (WGS) entry which is preliminary data.</text>
</comment>
<dbReference type="EMBL" id="JNBR01001833">
    <property type="protein sequence ID" value="OQR84817.1"/>
    <property type="molecule type" value="Genomic_DNA"/>
</dbReference>
<sequence length="457" mass="51503">MMRAAKWGRQLKALTVYKEMHGDLLVPYRFIVPNGDERWPQETWGMALGNLVHKLRQSSSLGADRRSALEELGFVFDGLKTVISWPEKMLALANYKRVHDHLRVPMLYVVPDGDPQWPPPLWNLKLGSIVHKLRKTALSLSNERRLELVELGFVWTLKRKRTPDPPSLPPATPPPPSAPVLPTPPTPYLPLASYQSRLVPLQRKRRDTDLSSSISLQSQRLVAALAAVHRGPMPSKFRVPLGPPWPPEAQGLLVDIDVIRQGYKKGTLDADVVAALNAVHFTWNVRQYHWDHHVFALRLFRDLHGHANVPYRFVVPSGDDRWPTSLQGLHLGNVVHKWRQQAATLRADRRATLDAVGFVWGAGRSLISWADKMLALATYRAVHGHTRVPKTFVVPDDDRNWPPALWGMKLGGLVDKLRRRLDTLPTDQRAALVALGFVGKHGQPLRISDAPDDSISM</sequence>
<dbReference type="Pfam" id="PF03457">
    <property type="entry name" value="HA"/>
    <property type="match status" value="4"/>
</dbReference>
<organism evidence="3 4">
    <name type="scientific">Achlya hypogyna</name>
    <name type="common">Oomycete</name>
    <name type="synonym">Protoachlya hypogyna</name>
    <dbReference type="NCBI Taxonomy" id="1202772"/>
    <lineage>
        <taxon>Eukaryota</taxon>
        <taxon>Sar</taxon>
        <taxon>Stramenopiles</taxon>
        <taxon>Oomycota</taxon>
        <taxon>Saprolegniomycetes</taxon>
        <taxon>Saprolegniales</taxon>
        <taxon>Achlyaceae</taxon>
        <taxon>Achlya</taxon>
    </lineage>
</organism>
<dbReference type="STRING" id="1202772.A0A1V9YGP1"/>
<dbReference type="Proteomes" id="UP000243579">
    <property type="component" value="Unassembled WGS sequence"/>
</dbReference>
<feature type="domain" description="Helicase-associated" evidence="2">
    <location>
        <begin position="287"/>
        <end position="358"/>
    </location>
</feature>
<gene>
    <name evidence="3" type="ORF">ACHHYP_12790</name>
</gene>
<feature type="region of interest" description="Disordered" evidence="1">
    <location>
        <begin position="162"/>
        <end position="185"/>
    </location>
</feature>
<reference evidence="3 4" key="1">
    <citation type="journal article" date="2014" name="Genome Biol. Evol.">
        <title>The secreted proteins of Achlya hypogyna and Thraustotheca clavata identify the ancestral oomycete secretome and reveal gene acquisitions by horizontal gene transfer.</title>
        <authorList>
            <person name="Misner I."/>
            <person name="Blouin N."/>
            <person name="Leonard G."/>
            <person name="Richards T.A."/>
            <person name="Lane C.E."/>
        </authorList>
    </citation>
    <scope>NUCLEOTIDE SEQUENCE [LARGE SCALE GENOMIC DNA]</scope>
    <source>
        <strain evidence="3 4">ATCC 48635</strain>
    </source>
</reference>
<accession>A0A1V9YGP1</accession>
<dbReference type="PANTHER" id="PTHR37066:SF1">
    <property type="entry name" value="LNS2_PITP DOMAIN-CONTAINING PROTEIN"/>
    <property type="match status" value="1"/>
</dbReference>
<keyword evidence="4" id="KW-1185">Reference proteome</keyword>
<feature type="domain" description="Helicase-associated" evidence="2">
    <location>
        <begin position="368"/>
        <end position="437"/>
    </location>
</feature>
<evidence type="ECO:0000313" key="3">
    <source>
        <dbReference type="EMBL" id="OQR84817.1"/>
    </source>
</evidence>
<evidence type="ECO:0000259" key="2">
    <source>
        <dbReference type="Pfam" id="PF03457"/>
    </source>
</evidence>
<feature type="domain" description="Helicase-associated" evidence="2">
    <location>
        <begin position="84"/>
        <end position="153"/>
    </location>
</feature>
<feature type="domain" description="Helicase-associated" evidence="2">
    <location>
        <begin position="4"/>
        <end position="74"/>
    </location>
</feature>
<feature type="compositionally biased region" description="Pro residues" evidence="1">
    <location>
        <begin position="164"/>
        <end position="185"/>
    </location>
</feature>
<protein>
    <recommendedName>
        <fullName evidence="2">Helicase-associated domain-containing protein</fullName>
    </recommendedName>
</protein>
<dbReference type="OrthoDB" id="70932at2759"/>
<dbReference type="InterPro" id="IPR005114">
    <property type="entry name" value="Helicase_assoc"/>
</dbReference>
<dbReference type="AlphaFoldDB" id="A0A1V9YGP1"/>
<evidence type="ECO:0000313" key="4">
    <source>
        <dbReference type="Proteomes" id="UP000243579"/>
    </source>
</evidence>
<name>A0A1V9YGP1_ACHHY</name>
<evidence type="ECO:0000256" key="1">
    <source>
        <dbReference type="SAM" id="MobiDB-lite"/>
    </source>
</evidence>